<reference evidence="2 4" key="2">
    <citation type="submission" date="2022-09" db="EMBL/GenBank/DDBJ databases">
        <title>Intensive care unit water sources are persistently colonized with multi-drug resistant bacteria and are the site of extensive horizontal gene transfer of antibiotic resistance genes.</title>
        <authorList>
            <person name="Diorio-Toth L."/>
        </authorList>
    </citation>
    <scope>NUCLEOTIDE SEQUENCE [LARGE SCALE GENOMIC DNA]</scope>
    <source>
        <strain evidence="2 4">GD03967</strain>
    </source>
</reference>
<proteinExistence type="predicted"/>
<evidence type="ECO:0000313" key="4">
    <source>
        <dbReference type="Proteomes" id="UP001158644"/>
    </source>
</evidence>
<sequence>MLQTDRNSTTSHAIGIELARRQAMTLRCGFSGVLTRQLMAQAGGAGPAWAINAHRETDKARGAKAFPFRIAAAALS</sequence>
<comment type="caution">
    <text evidence="2">The sequence shown here is derived from an EMBL/GenBank/DDBJ whole genome shotgun (WGS) entry which is preliminary data.</text>
</comment>
<dbReference type="Proteomes" id="UP001158644">
    <property type="component" value="Unassembled WGS sequence"/>
</dbReference>
<dbReference type="EMBL" id="JAOBZK010000030">
    <property type="protein sequence ID" value="MDH1180351.1"/>
    <property type="molecule type" value="Genomic_DNA"/>
</dbReference>
<dbReference type="RefSeq" id="WP_062838401.1">
    <property type="nucleotide sequence ID" value="NZ_CADIJP010000010.1"/>
</dbReference>
<reference evidence="1 3" key="1">
    <citation type="submission" date="2020-04" db="EMBL/GenBank/DDBJ databases">
        <authorList>
            <person name="De Canck E."/>
        </authorList>
    </citation>
    <scope>NUCLEOTIDE SEQUENCE [LARGE SCALE GENOMIC DNA]</scope>
    <source>
        <strain evidence="1 3">LMG 3415</strain>
    </source>
</reference>
<protein>
    <submittedName>
        <fullName evidence="2">Uncharacterized protein</fullName>
    </submittedName>
</protein>
<accession>A0ABD4YYY2</accession>
<evidence type="ECO:0000313" key="1">
    <source>
        <dbReference type="EMBL" id="CAB3881929.1"/>
    </source>
</evidence>
<evidence type="ECO:0000313" key="2">
    <source>
        <dbReference type="EMBL" id="MDH1180351.1"/>
    </source>
</evidence>
<dbReference type="GeneID" id="92784158"/>
<dbReference type="Proteomes" id="UP000507140">
    <property type="component" value="Unassembled WGS sequence"/>
</dbReference>
<dbReference type="EMBL" id="CADIKR010000003">
    <property type="protein sequence ID" value="CAB3881929.1"/>
    <property type="molecule type" value="Genomic_DNA"/>
</dbReference>
<name>A0ABD4YYY2_9BURK</name>
<gene>
    <name evidence="1" type="ORF">LMG3415_03503</name>
    <name evidence="2" type="ORF">N5C72_19890</name>
</gene>
<evidence type="ECO:0000313" key="3">
    <source>
        <dbReference type="Proteomes" id="UP000507140"/>
    </source>
</evidence>
<organism evidence="2 4">
    <name type="scientific">Achromobacter mucicolens</name>
    <dbReference type="NCBI Taxonomy" id="1389922"/>
    <lineage>
        <taxon>Bacteria</taxon>
        <taxon>Pseudomonadati</taxon>
        <taxon>Pseudomonadota</taxon>
        <taxon>Betaproteobacteria</taxon>
        <taxon>Burkholderiales</taxon>
        <taxon>Alcaligenaceae</taxon>
        <taxon>Achromobacter</taxon>
    </lineage>
</organism>
<keyword evidence="3" id="KW-1185">Reference proteome</keyword>
<dbReference type="AlphaFoldDB" id="A0ABD4YYY2"/>